<dbReference type="InterPro" id="IPR019786">
    <property type="entry name" value="Zinc_finger_PHD-type_CS"/>
</dbReference>
<keyword evidence="2" id="KW-0479">Metal-binding</keyword>
<name>G3TYL6_LOXAF</name>
<dbReference type="GO" id="GO:0008270">
    <property type="term" value="F:zinc ion binding"/>
    <property type="evidence" value="ECO:0007669"/>
    <property type="project" value="UniProtKB-KW"/>
</dbReference>
<dbReference type="SUPFAM" id="SSF57903">
    <property type="entry name" value="FYVE/PHD zinc finger"/>
    <property type="match status" value="1"/>
</dbReference>
<dbReference type="GO" id="GO:0006952">
    <property type="term" value="P:defense response"/>
    <property type="evidence" value="ECO:0007669"/>
    <property type="project" value="UniProtKB-ARBA"/>
</dbReference>
<dbReference type="Pfam" id="PF00439">
    <property type="entry name" value="Bromodomain"/>
    <property type="match status" value="1"/>
</dbReference>
<evidence type="ECO:0000256" key="3">
    <source>
        <dbReference type="ARBA" id="ARBA00022771"/>
    </source>
</evidence>
<feature type="region of interest" description="Disordered" evidence="9">
    <location>
        <begin position="509"/>
        <end position="534"/>
    </location>
</feature>
<evidence type="ECO:0000256" key="8">
    <source>
        <dbReference type="PROSITE-ProRule" id="PRU00146"/>
    </source>
</evidence>
<feature type="domain" description="PI-PLC Y-box" evidence="10">
    <location>
        <begin position="261"/>
        <end position="305"/>
    </location>
</feature>
<dbReference type="Pfam" id="PF01342">
    <property type="entry name" value="SAND"/>
    <property type="match status" value="1"/>
</dbReference>
<evidence type="ECO:0000259" key="12">
    <source>
        <dbReference type="PROSITE" id="PS50016"/>
    </source>
</evidence>
<dbReference type="PANTHER" id="PTHR46386">
    <property type="entry name" value="NUCLEAR BODY PROTEIN SP140"/>
    <property type="match status" value="1"/>
</dbReference>
<accession>G3TYL6</accession>
<dbReference type="InterPro" id="IPR000770">
    <property type="entry name" value="SAND_dom"/>
</dbReference>
<dbReference type="SMART" id="SM00297">
    <property type="entry name" value="BROMO"/>
    <property type="match status" value="1"/>
</dbReference>
<feature type="domain" description="SAND" evidence="13">
    <location>
        <begin position="537"/>
        <end position="618"/>
    </location>
</feature>
<evidence type="ECO:0000256" key="7">
    <source>
        <dbReference type="PROSITE-ProRule" id="PRU00035"/>
    </source>
</evidence>
<feature type="compositionally biased region" description="Basic and acidic residues" evidence="9">
    <location>
        <begin position="524"/>
        <end position="534"/>
    </location>
</feature>
<dbReference type="eggNOG" id="KOG2177">
    <property type="taxonomic scope" value="Eukaryota"/>
</dbReference>
<evidence type="ECO:0000256" key="4">
    <source>
        <dbReference type="ARBA" id="ARBA00022833"/>
    </source>
</evidence>
<evidence type="ECO:0000256" key="2">
    <source>
        <dbReference type="ARBA" id="ARBA00022723"/>
    </source>
</evidence>
<dbReference type="InterPro" id="IPR043563">
    <property type="entry name" value="Sp110/Sp140/Sp140L-like"/>
</dbReference>
<dbReference type="CDD" id="cd05501">
    <property type="entry name" value="Bromo_SP100C_like"/>
    <property type="match status" value="1"/>
</dbReference>
<organism evidence="15 16">
    <name type="scientific">Loxodonta africana</name>
    <name type="common">African elephant</name>
    <dbReference type="NCBI Taxonomy" id="9785"/>
    <lineage>
        <taxon>Eukaryota</taxon>
        <taxon>Metazoa</taxon>
        <taxon>Chordata</taxon>
        <taxon>Craniata</taxon>
        <taxon>Vertebrata</taxon>
        <taxon>Euteleostomi</taxon>
        <taxon>Mammalia</taxon>
        <taxon>Eutheria</taxon>
        <taxon>Afrotheria</taxon>
        <taxon>Proboscidea</taxon>
        <taxon>Elephantidae</taxon>
        <taxon>Loxodonta</taxon>
    </lineage>
</organism>
<sequence length="824" mass="94498">SLCLRMLTEDQDTKKKNAEEHFFHEIFMHFKKNKVVMATAIKKTFPFFMGLRDHCFLSEQKYEHFLEACANLVPVERVAYEILTELEKTFDLSLLEVLFSKVNMKAYPDLIEVYQSFQDGNYTSQLPLGIQNRAGVTGVNQVIPQRSPQPGPVFAVSKSGLSLYFRGEEVPGRRVRSCLETGRPKPKDGTVKDIHKKLHGAGAAMLVAVQENERRKSEEMPRLLPYDGEVLRSSSLCGIAIGFPGHVRPTEAQGALRAGRSPLKPWKLGSQEYQADITTKKIEHELKRENFSADNEPEYGFLLNPGRDSMQSFQPCFPCSPNKNEKNLIVRGSFSCFSTTSSELGTPQMNKEGDSEELAPTLLPHDGQGNDDLENNKNRKKQAFDKKKKRKDCNVGLGAEILAPGAEKCSHVMCFSRRVPGAQEARTESSQTITCYFLDTIDTGNNSTLRKQKRKRRKKKGHSWTRIKRKGQKNIHQRDNGKVDGPLVSRGTKVKVNLQGSAKIWGRKRGRPGIHLTRKQKRGQPRDLSESSRKHTDKIVDFHSLVLPVTCGEVKGTLYKKKLEKGASEKCIQHEDGNWLTPREFEIKGGHARAKYWKLSVRCGGRPLRWLMEEGFLLNPPRKYHRRKKRRLKPHNDNLVGPYPGNSEECEVCRDGGQLFCCDTCLRSFHEECHIPPVEVERTPWSCIFCRMKESSGSQQCQQESEILEREMLPEVQMKCEFLLLKVYCCPESSFFANIPYYYYNREDPQVLKEPMWLNKIKKRLSEKGYHRVEGFVQDMRLIFQNHRASYKLKDFGQMGLKLEAEFEKNFKEVFAILETNENS</sequence>
<protein>
    <recommendedName>
        <fullName evidence="17">SP140 nuclear body protein like</fullName>
    </recommendedName>
</protein>
<dbReference type="InterPro" id="IPR030411">
    <property type="entry name" value="Sp140_Bromo"/>
</dbReference>
<dbReference type="GO" id="GO:0005737">
    <property type="term" value="C:cytoplasm"/>
    <property type="evidence" value="ECO:0007669"/>
    <property type="project" value="UniProtKB-ARBA"/>
</dbReference>
<keyword evidence="5 7" id="KW-0103">Bromodomain</keyword>
<dbReference type="Gene3D" id="3.10.390.10">
    <property type="entry name" value="SAND domain-like"/>
    <property type="match status" value="1"/>
</dbReference>
<dbReference type="InterPro" id="IPR036427">
    <property type="entry name" value="Bromodomain-like_sf"/>
</dbReference>
<feature type="region of interest" description="Disordered" evidence="9">
    <location>
        <begin position="448"/>
        <end position="488"/>
    </location>
</feature>
<keyword evidence="6" id="KW-0238">DNA-binding</keyword>
<dbReference type="Pfam" id="PF03172">
    <property type="entry name" value="HSR"/>
    <property type="match status" value="1"/>
</dbReference>
<feature type="compositionally biased region" description="Basic residues" evidence="9">
    <location>
        <begin position="509"/>
        <end position="523"/>
    </location>
</feature>
<dbReference type="InterPro" id="IPR011011">
    <property type="entry name" value="Znf_FYVE_PHD"/>
</dbReference>
<feature type="domain" description="PHD-type" evidence="12">
    <location>
        <begin position="647"/>
        <end position="693"/>
    </location>
</feature>
<dbReference type="SMART" id="SM00258">
    <property type="entry name" value="SAND"/>
    <property type="match status" value="1"/>
</dbReference>
<proteinExistence type="predicted"/>
<reference evidence="15" key="3">
    <citation type="submission" date="2025-09" db="UniProtKB">
        <authorList>
            <consortium name="Ensembl"/>
        </authorList>
    </citation>
    <scope>IDENTIFICATION</scope>
    <source>
        <strain evidence="15">Isolate ISIS603380</strain>
    </source>
</reference>
<dbReference type="InterPro" id="IPR001965">
    <property type="entry name" value="Znf_PHD"/>
</dbReference>
<dbReference type="GO" id="GO:0004435">
    <property type="term" value="F:phosphatidylinositol-4,5-bisphosphate phospholipase C activity"/>
    <property type="evidence" value="ECO:0007669"/>
    <property type="project" value="InterPro"/>
</dbReference>
<evidence type="ECO:0000259" key="14">
    <source>
        <dbReference type="PROSITE" id="PS51414"/>
    </source>
</evidence>
<dbReference type="Proteomes" id="UP000007646">
    <property type="component" value="Unassembled WGS sequence"/>
</dbReference>
<evidence type="ECO:0000313" key="16">
    <source>
        <dbReference type="Proteomes" id="UP000007646"/>
    </source>
</evidence>
<dbReference type="PROSITE" id="PS50016">
    <property type="entry name" value="ZF_PHD_2"/>
    <property type="match status" value="1"/>
</dbReference>
<dbReference type="PROSITE" id="PS50864">
    <property type="entry name" value="SAND"/>
    <property type="match status" value="1"/>
</dbReference>
<dbReference type="SMART" id="SM00249">
    <property type="entry name" value="PHD"/>
    <property type="match status" value="1"/>
</dbReference>
<dbReference type="InParanoid" id="G3TYL6"/>
<dbReference type="PROSITE" id="PS50014">
    <property type="entry name" value="BROMODOMAIN_2"/>
    <property type="match status" value="1"/>
</dbReference>
<dbReference type="CDD" id="cd15626">
    <property type="entry name" value="PHD_SP110_140"/>
    <property type="match status" value="1"/>
</dbReference>
<feature type="compositionally biased region" description="Basic and acidic residues" evidence="9">
    <location>
        <begin position="374"/>
        <end position="385"/>
    </location>
</feature>
<reference evidence="15 16" key="1">
    <citation type="submission" date="2009-06" db="EMBL/GenBank/DDBJ databases">
        <title>The Genome Sequence of Loxodonta africana (African elephant).</title>
        <authorList>
            <person name="Di Palma F."/>
            <person name="Heiman D."/>
            <person name="Young S."/>
            <person name="Johnson J."/>
            <person name="Lander E.S."/>
            <person name="Lindblad-Toh K."/>
        </authorList>
    </citation>
    <scope>NUCLEOTIDE SEQUENCE [LARGE SCALE GENOMIC DNA]</scope>
    <source>
        <strain evidence="15 16">Isolate ISIS603380</strain>
    </source>
</reference>
<evidence type="ECO:0000259" key="10">
    <source>
        <dbReference type="PROSITE" id="PS50008"/>
    </source>
</evidence>
<dbReference type="FunFam" id="1.20.920.10:FF:000028">
    <property type="entry name" value="Nuclear autoantigen Sp-100"/>
    <property type="match status" value="1"/>
</dbReference>
<dbReference type="FunFam" id="3.10.390.10:FF:000005">
    <property type="entry name" value="SP140 nuclear body protein"/>
    <property type="match status" value="1"/>
</dbReference>
<reference evidence="15" key="2">
    <citation type="submission" date="2025-08" db="UniProtKB">
        <authorList>
            <consortium name="Ensembl"/>
        </authorList>
    </citation>
    <scope>IDENTIFICATION</scope>
    <source>
        <strain evidence="15">Isolate ISIS603380</strain>
    </source>
</reference>
<dbReference type="InterPro" id="IPR001711">
    <property type="entry name" value="PLipase_C_Pinositol-sp_Y"/>
</dbReference>
<dbReference type="SUPFAM" id="SSF63763">
    <property type="entry name" value="SAND domain-like"/>
    <property type="match status" value="1"/>
</dbReference>
<dbReference type="GO" id="GO:0035556">
    <property type="term" value="P:intracellular signal transduction"/>
    <property type="evidence" value="ECO:0007669"/>
    <property type="project" value="InterPro"/>
</dbReference>
<dbReference type="InterPro" id="IPR013083">
    <property type="entry name" value="Znf_RING/FYVE/PHD"/>
</dbReference>
<evidence type="ECO:0000256" key="1">
    <source>
        <dbReference type="ARBA" id="ARBA00022553"/>
    </source>
</evidence>
<dbReference type="GO" id="GO:0005730">
    <property type="term" value="C:nucleolus"/>
    <property type="evidence" value="ECO:0007669"/>
    <property type="project" value="UniProtKB-ARBA"/>
</dbReference>
<keyword evidence="16" id="KW-1185">Reference proteome</keyword>
<evidence type="ECO:0000256" key="6">
    <source>
        <dbReference type="ARBA" id="ARBA00023125"/>
    </source>
</evidence>
<dbReference type="GO" id="GO:0000981">
    <property type="term" value="F:DNA-binding transcription factor activity, RNA polymerase II-specific"/>
    <property type="evidence" value="ECO:0007669"/>
    <property type="project" value="TreeGrafter"/>
</dbReference>
<dbReference type="FunFam" id="3.30.40.10:FF:000294">
    <property type="entry name" value="Nuclear autoantigen Sp-100"/>
    <property type="match status" value="1"/>
</dbReference>
<dbReference type="Ensembl" id="ENSLAFT00000027553.1">
    <property type="protein sequence ID" value="ENSLAFP00000020674.1"/>
    <property type="gene ID" value="ENSLAFG00000002303.4"/>
</dbReference>
<dbReference type="PROSITE" id="PS01359">
    <property type="entry name" value="ZF_PHD_1"/>
    <property type="match status" value="1"/>
</dbReference>
<evidence type="ECO:0000256" key="9">
    <source>
        <dbReference type="SAM" id="MobiDB-lite"/>
    </source>
</evidence>
<dbReference type="PANTHER" id="PTHR46386:SF8">
    <property type="entry name" value="NUCLEAR BODY PROTEIN SP140"/>
    <property type="match status" value="1"/>
</dbReference>
<dbReference type="GeneTree" id="ENSGT00940000162129"/>
<evidence type="ECO:0000256" key="5">
    <source>
        <dbReference type="ARBA" id="ARBA00023117"/>
    </source>
</evidence>
<feature type="compositionally biased region" description="Basic residues" evidence="9">
    <location>
        <begin position="450"/>
        <end position="475"/>
    </location>
</feature>
<keyword evidence="3 8" id="KW-0863">Zinc-finger</keyword>
<evidence type="ECO:0000259" key="11">
    <source>
        <dbReference type="PROSITE" id="PS50014"/>
    </source>
</evidence>
<dbReference type="FunCoup" id="G3TYL6">
    <property type="interactions" value="155"/>
</dbReference>
<evidence type="ECO:0008006" key="17">
    <source>
        <dbReference type="Google" id="ProtNLM"/>
    </source>
</evidence>
<dbReference type="InterPro" id="IPR010919">
    <property type="entry name" value="SAND-like_dom_sf"/>
</dbReference>
<dbReference type="SUPFAM" id="SSF47370">
    <property type="entry name" value="Bromodomain"/>
    <property type="match status" value="1"/>
</dbReference>
<evidence type="ECO:0000313" key="15">
    <source>
        <dbReference type="Ensembl" id="ENSLAFP00000020674.1"/>
    </source>
</evidence>
<dbReference type="GO" id="GO:0003677">
    <property type="term" value="F:DNA binding"/>
    <property type="evidence" value="ECO:0007669"/>
    <property type="project" value="UniProtKB-KW"/>
</dbReference>
<dbReference type="GO" id="GO:0006629">
    <property type="term" value="P:lipid metabolic process"/>
    <property type="evidence" value="ECO:0007669"/>
    <property type="project" value="InterPro"/>
</dbReference>
<feature type="domain" description="HSR" evidence="14">
    <location>
        <begin position="7"/>
        <end position="122"/>
    </location>
</feature>
<dbReference type="AlphaFoldDB" id="G3TYL6"/>
<keyword evidence="4" id="KW-0862">Zinc</keyword>
<feature type="domain" description="Bromo" evidence="11">
    <location>
        <begin position="750"/>
        <end position="786"/>
    </location>
</feature>
<feature type="region of interest" description="Disordered" evidence="9">
    <location>
        <begin position="341"/>
        <end position="389"/>
    </location>
</feature>
<evidence type="ECO:0000259" key="13">
    <source>
        <dbReference type="PROSITE" id="PS50864"/>
    </source>
</evidence>
<dbReference type="Gene3D" id="1.20.920.10">
    <property type="entry name" value="Bromodomain-like"/>
    <property type="match status" value="1"/>
</dbReference>
<dbReference type="InterPro" id="IPR019787">
    <property type="entry name" value="Znf_PHD-finger"/>
</dbReference>
<dbReference type="InterPro" id="IPR001487">
    <property type="entry name" value="Bromodomain"/>
</dbReference>
<keyword evidence="1" id="KW-0597">Phosphoprotein</keyword>
<dbReference type="PROSITE" id="PS50008">
    <property type="entry name" value="PIPLC_Y_DOMAIN"/>
    <property type="match status" value="1"/>
</dbReference>
<dbReference type="Gene3D" id="3.30.40.10">
    <property type="entry name" value="Zinc/RING finger domain, C3HC4 (zinc finger)"/>
    <property type="match status" value="1"/>
</dbReference>
<dbReference type="PROSITE" id="PS51414">
    <property type="entry name" value="HSR"/>
    <property type="match status" value="1"/>
</dbReference>
<dbReference type="InterPro" id="IPR004865">
    <property type="entry name" value="HSR_dom"/>
</dbReference>